<dbReference type="GO" id="GO:0005509">
    <property type="term" value="F:calcium ion binding"/>
    <property type="evidence" value="ECO:0007669"/>
    <property type="project" value="InterPro"/>
</dbReference>
<proteinExistence type="predicted"/>
<gene>
    <name evidence="4" type="ORF">EMWEY_00011030</name>
</gene>
<accession>U6M7Q9</accession>
<keyword evidence="5" id="KW-1185">Reference proteome</keyword>
<reference evidence="4" key="2">
    <citation type="submission" date="2013-10" db="EMBL/GenBank/DDBJ databases">
        <authorList>
            <person name="Aslett M."/>
        </authorList>
    </citation>
    <scope>NUCLEOTIDE SEQUENCE [LARGE SCALE GENOMIC DNA]</scope>
    <source>
        <strain evidence="4">Weybridge</strain>
    </source>
</reference>
<feature type="domain" description="EF-hand" evidence="3">
    <location>
        <begin position="33"/>
        <end position="68"/>
    </location>
</feature>
<dbReference type="InterPro" id="IPR002048">
    <property type="entry name" value="EF_hand_dom"/>
</dbReference>
<dbReference type="InterPro" id="IPR011992">
    <property type="entry name" value="EF-hand-dom_pair"/>
</dbReference>
<name>U6M7Q9_EIMMA</name>
<dbReference type="Gene3D" id="1.10.238.10">
    <property type="entry name" value="EF-hand"/>
    <property type="match status" value="1"/>
</dbReference>
<dbReference type="GeneID" id="25335089"/>
<dbReference type="VEuPathDB" id="ToxoDB:EMWEY_00011030"/>
<dbReference type="PROSITE" id="PS50222">
    <property type="entry name" value="EF_HAND_2"/>
    <property type="match status" value="1"/>
</dbReference>
<dbReference type="SUPFAM" id="SSF47473">
    <property type="entry name" value="EF-hand"/>
    <property type="match status" value="1"/>
</dbReference>
<dbReference type="EMBL" id="HG719362">
    <property type="protein sequence ID" value="CDJ57705.1"/>
    <property type="molecule type" value="Genomic_DNA"/>
</dbReference>
<organism evidence="4 5">
    <name type="scientific">Eimeria maxima</name>
    <name type="common">Coccidian parasite</name>
    <dbReference type="NCBI Taxonomy" id="5804"/>
    <lineage>
        <taxon>Eukaryota</taxon>
        <taxon>Sar</taxon>
        <taxon>Alveolata</taxon>
        <taxon>Apicomplexa</taxon>
        <taxon>Conoidasida</taxon>
        <taxon>Coccidia</taxon>
        <taxon>Eucoccidiorida</taxon>
        <taxon>Eimeriorina</taxon>
        <taxon>Eimeriidae</taxon>
        <taxon>Eimeria</taxon>
    </lineage>
</organism>
<dbReference type="SMART" id="SM00054">
    <property type="entry name" value="EFh"/>
    <property type="match status" value="1"/>
</dbReference>
<protein>
    <submittedName>
        <fullName evidence="4">Troponin c, isotype gamma., putative</fullName>
    </submittedName>
</protein>
<dbReference type="RefSeq" id="XP_013334353.1">
    <property type="nucleotide sequence ID" value="XM_013478899.1"/>
</dbReference>
<dbReference type="Proteomes" id="UP000030763">
    <property type="component" value="Unassembled WGS sequence"/>
</dbReference>
<keyword evidence="2" id="KW-0106">Calcium</keyword>
<evidence type="ECO:0000256" key="2">
    <source>
        <dbReference type="ARBA" id="ARBA00022837"/>
    </source>
</evidence>
<dbReference type="AlphaFoldDB" id="U6M7Q9"/>
<evidence type="ECO:0000259" key="3">
    <source>
        <dbReference type="PROSITE" id="PS50222"/>
    </source>
</evidence>
<dbReference type="Pfam" id="PF13405">
    <property type="entry name" value="EF-hand_6"/>
    <property type="match status" value="1"/>
</dbReference>
<keyword evidence="1" id="KW-0677">Repeat</keyword>
<dbReference type="OMA" id="HTRESAK"/>
<dbReference type="PROSITE" id="PS00018">
    <property type="entry name" value="EF_HAND_1"/>
    <property type="match status" value="1"/>
</dbReference>
<evidence type="ECO:0000313" key="5">
    <source>
        <dbReference type="Proteomes" id="UP000030763"/>
    </source>
</evidence>
<dbReference type="PANTHER" id="PTHR23049">
    <property type="entry name" value="MYOSIN REGULATORY LIGHT CHAIN 2"/>
    <property type="match status" value="1"/>
</dbReference>
<reference evidence="4" key="1">
    <citation type="submission" date="2013-10" db="EMBL/GenBank/DDBJ databases">
        <title>Genomic analysis of the causative agents of coccidiosis in chickens.</title>
        <authorList>
            <person name="Reid A.J."/>
            <person name="Blake D."/>
            <person name="Billington K."/>
            <person name="Browne H."/>
            <person name="Dunn M."/>
            <person name="Hung S."/>
            <person name="Kawahara F."/>
            <person name="Miranda-Saavedra D."/>
            <person name="Mourier T."/>
            <person name="Nagra H."/>
            <person name="Otto T.D."/>
            <person name="Rawlings N."/>
            <person name="Sanchez A."/>
            <person name="Sanders M."/>
            <person name="Subramaniam C."/>
            <person name="Tay Y."/>
            <person name="Dear P."/>
            <person name="Doerig C."/>
            <person name="Gruber A."/>
            <person name="Parkinson J."/>
            <person name="Shirley M."/>
            <person name="Wan K.L."/>
            <person name="Berriman M."/>
            <person name="Tomley F."/>
            <person name="Pain A."/>
        </authorList>
    </citation>
    <scope>NUCLEOTIDE SEQUENCE [LARGE SCALE GENOMIC DNA]</scope>
    <source>
        <strain evidence="4">Weybridge</strain>
    </source>
</reference>
<dbReference type="CDD" id="cd00051">
    <property type="entry name" value="EFh"/>
    <property type="match status" value="1"/>
</dbReference>
<dbReference type="InterPro" id="IPR018247">
    <property type="entry name" value="EF_Hand_1_Ca_BS"/>
</dbReference>
<evidence type="ECO:0000256" key="1">
    <source>
        <dbReference type="ARBA" id="ARBA00022737"/>
    </source>
</evidence>
<dbReference type="OrthoDB" id="26525at2759"/>
<dbReference type="InterPro" id="IPR050403">
    <property type="entry name" value="Myosin_RLC"/>
</dbReference>
<sequence length="179" mass="20381">MTIQAKDPEMSYKSFFASNGYKMSGPPFGLSSQRRQELRVAFHAFDKNKTGKLDVGEMKYLLKSIGVCLSRREQKALEAEFADRGEFDYEDLLTIGQVVYNDVAIERALVLALRKLTPPGAKTVSREVLRDMLLNLGMGVKLTEEQVDMFLDICCTEDGKRSDQIKISTFIYRQVLFYP</sequence>
<evidence type="ECO:0000313" key="4">
    <source>
        <dbReference type="EMBL" id="CDJ57705.1"/>
    </source>
</evidence>